<evidence type="ECO:0000313" key="1">
    <source>
        <dbReference type="EMBL" id="KRV48236.1"/>
    </source>
</evidence>
<dbReference type="RefSeq" id="WP_018385397.1">
    <property type="nucleotide sequence ID" value="NZ_LLZU01000027.1"/>
</dbReference>
<dbReference type="STRING" id="76728.AQ490_25905"/>
<accession>A0A0T6LR14</accession>
<protein>
    <recommendedName>
        <fullName evidence="3">FAD dependent oxidoreductase</fullName>
    </recommendedName>
</protein>
<dbReference type="AlphaFoldDB" id="A0A0T6LR14"/>
<sequence>MWPDAVCHGFYPIDIHRPDGNGIDKTHLRHGVVPTVPRDAMVPNDNPYAIVAGRCVGADQAANSALRVQATAMATGQAAGALAALSGDRGGDVTGVPMADLHRVLVDAGAIVPTLPAGVDD</sequence>
<keyword evidence="2" id="KW-1185">Reference proteome</keyword>
<proteinExistence type="predicted"/>
<dbReference type="eggNOG" id="COG1249">
    <property type="taxonomic scope" value="Bacteria"/>
</dbReference>
<reference evidence="1 2" key="1">
    <citation type="submission" date="2015-10" db="EMBL/GenBank/DDBJ databases">
        <title>Draft genome sequence of pyrrolomycin-producing Streptomyces vitaminophilus.</title>
        <authorList>
            <person name="Graham D.E."/>
            <person name="Mahan K.M."/>
            <person name="Klingeman D.M."/>
            <person name="Hettich R.L."/>
            <person name="Parry R.J."/>
        </authorList>
    </citation>
    <scope>NUCLEOTIDE SEQUENCE [LARGE SCALE GENOMIC DNA]</scope>
    <source>
        <strain evidence="1 2">ATCC 31673</strain>
    </source>
</reference>
<comment type="caution">
    <text evidence="1">The sequence shown here is derived from an EMBL/GenBank/DDBJ whole genome shotgun (WGS) entry which is preliminary data.</text>
</comment>
<organism evidence="1 2">
    <name type="scientific">Wenjunlia vitaminophila</name>
    <name type="common">Streptomyces vitaminophilus</name>
    <dbReference type="NCBI Taxonomy" id="76728"/>
    <lineage>
        <taxon>Bacteria</taxon>
        <taxon>Bacillati</taxon>
        <taxon>Actinomycetota</taxon>
        <taxon>Actinomycetes</taxon>
        <taxon>Kitasatosporales</taxon>
        <taxon>Streptomycetaceae</taxon>
        <taxon>Wenjunlia</taxon>
    </lineage>
</organism>
<evidence type="ECO:0000313" key="2">
    <source>
        <dbReference type="Proteomes" id="UP000050867"/>
    </source>
</evidence>
<dbReference type="Proteomes" id="UP000050867">
    <property type="component" value="Unassembled WGS sequence"/>
</dbReference>
<gene>
    <name evidence="1" type="ORF">AQ490_25905</name>
</gene>
<name>A0A0T6LR14_WENVI</name>
<dbReference type="EMBL" id="LLZU01000027">
    <property type="protein sequence ID" value="KRV48236.1"/>
    <property type="molecule type" value="Genomic_DNA"/>
</dbReference>
<dbReference type="Pfam" id="PF12831">
    <property type="entry name" value="FAD_oxidored"/>
    <property type="match status" value="1"/>
</dbReference>
<evidence type="ECO:0008006" key="3">
    <source>
        <dbReference type="Google" id="ProtNLM"/>
    </source>
</evidence>